<comment type="subcellular location">
    <subcellularLocation>
        <location evidence="1 9">Cell membrane</location>
        <topology evidence="1 9">Multi-pass membrane protein</topology>
    </subcellularLocation>
</comment>
<dbReference type="GO" id="GO:0043190">
    <property type="term" value="C:ATP-binding cassette (ABC) transporter complex"/>
    <property type="evidence" value="ECO:0007669"/>
    <property type="project" value="InterPro"/>
</dbReference>
<dbReference type="Proteomes" id="UP000321306">
    <property type="component" value="Unassembled WGS sequence"/>
</dbReference>
<keyword evidence="12" id="KW-1185">Reference proteome</keyword>
<keyword evidence="4" id="KW-1003">Cell membrane</keyword>
<keyword evidence="7 9" id="KW-1133">Transmembrane helix</keyword>
<feature type="transmembrane region" description="Helical" evidence="9">
    <location>
        <begin position="151"/>
        <end position="175"/>
    </location>
</feature>
<dbReference type="CDD" id="cd06261">
    <property type="entry name" value="TM_PBP2"/>
    <property type="match status" value="1"/>
</dbReference>
<feature type="domain" description="ABC transmembrane type-1" evidence="10">
    <location>
        <begin position="26"/>
        <end position="214"/>
    </location>
</feature>
<proteinExistence type="inferred from homology"/>
<feature type="transmembrane region" description="Helical" evidence="9">
    <location>
        <begin position="62"/>
        <end position="85"/>
    </location>
</feature>
<dbReference type="PANTHER" id="PTHR30614:SF20">
    <property type="entry name" value="GLUTAMINE TRANSPORT SYSTEM PERMEASE PROTEIN GLNP"/>
    <property type="match status" value="1"/>
</dbReference>
<gene>
    <name evidence="11" type="ORF">DC3_20820</name>
</gene>
<dbReference type="GO" id="GO:0006865">
    <property type="term" value="P:amino acid transport"/>
    <property type="evidence" value="ECO:0007669"/>
    <property type="project" value="UniProtKB-KW"/>
</dbReference>
<keyword evidence="3 9" id="KW-0813">Transport</keyword>
<dbReference type="RefSeq" id="WP_246130622.1">
    <property type="nucleotide sequence ID" value="NZ_BJXB01000008.1"/>
</dbReference>
<name>A0A511N1Q9_DEIC1</name>
<dbReference type="Pfam" id="PF00528">
    <property type="entry name" value="BPD_transp_1"/>
    <property type="match status" value="1"/>
</dbReference>
<feature type="transmembrane region" description="Helical" evidence="9">
    <location>
        <begin position="91"/>
        <end position="110"/>
    </location>
</feature>
<evidence type="ECO:0000256" key="9">
    <source>
        <dbReference type="RuleBase" id="RU363032"/>
    </source>
</evidence>
<organism evidence="11 12">
    <name type="scientific">Deinococcus cellulosilyticus (strain DSM 18568 / NBRC 106333 / KACC 11606 / 5516J-15)</name>
    <dbReference type="NCBI Taxonomy" id="1223518"/>
    <lineage>
        <taxon>Bacteria</taxon>
        <taxon>Thermotogati</taxon>
        <taxon>Deinococcota</taxon>
        <taxon>Deinococci</taxon>
        <taxon>Deinococcales</taxon>
        <taxon>Deinococcaceae</taxon>
        <taxon>Deinococcus</taxon>
    </lineage>
</organism>
<dbReference type="NCBIfam" id="TIGR01726">
    <property type="entry name" value="HEQRo_perm_3TM"/>
    <property type="match status" value="1"/>
</dbReference>
<feature type="transmembrane region" description="Helical" evidence="9">
    <location>
        <begin position="20"/>
        <end position="50"/>
    </location>
</feature>
<dbReference type="SUPFAM" id="SSF161098">
    <property type="entry name" value="MetI-like"/>
    <property type="match status" value="1"/>
</dbReference>
<dbReference type="InterPro" id="IPR043429">
    <property type="entry name" value="ArtM/GltK/GlnP/TcyL/YhdX-like"/>
</dbReference>
<comment type="caution">
    <text evidence="11">The sequence shown here is derived from an EMBL/GenBank/DDBJ whole genome shotgun (WGS) entry which is preliminary data.</text>
</comment>
<reference evidence="11 12" key="1">
    <citation type="submission" date="2019-07" db="EMBL/GenBank/DDBJ databases">
        <title>Whole genome shotgun sequence of Deinococcus cellulosilyticus NBRC 106333.</title>
        <authorList>
            <person name="Hosoyama A."/>
            <person name="Uohara A."/>
            <person name="Ohji S."/>
            <person name="Ichikawa N."/>
        </authorList>
    </citation>
    <scope>NUCLEOTIDE SEQUENCE [LARGE SCALE GENOMIC DNA]</scope>
    <source>
        <strain evidence="11 12">NBRC 106333</strain>
    </source>
</reference>
<comment type="similarity">
    <text evidence="2">Belongs to the binding-protein-dependent transport system permease family. HisMQ subfamily.</text>
</comment>
<dbReference type="AlphaFoldDB" id="A0A511N1Q9"/>
<dbReference type="PANTHER" id="PTHR30614">
    <property type="entry name" value="MEMBRANE COMPONENT OF AMINO ACID ABC TRANSPORTER"/>
    <property type="match status" value="1"/>
</dbReference>
<feature type="transmembrane region" description="Helical" evidence="9">
    <location>
        <begin position="195"/>
        <end position="214"/>
    </location>
</feature>
<dbReference type="GO" id="GO:0022857">
    <property type="term" value="F:transmembrane transporter activity"/>
    <property type="evidence" value="ECO:0007669"/>
    <property type="project" value="InterPro"/>
</dbReference>
<evidence type="ECO:0000259" key="10">
    <source>
        <dbReference type="PROSITE" id="PS50928"/>
    </source>
</evidence>
<sequence length="235" mass="25795">MTVSELLQGFQSIFEGDRPQLLWTATLMTLKVSLSALGVGLIFGMLIAVVRLWRVPVLSQLGLAYVTFVRGIPLIVQLSVVYYGLPAVGVFLDAFPAAVLALGLYSAAYISEIVRGGLQSIPRGQVEAARSLGLNNMQTLQSVIVPQAMMFILPALGNEFISLILGSSLASAVTITELFRQGSLIIGATYRQFETYAVLAVVYFLITFTLTRVIRFLEQRYTRGVRAENQDRRVI</sequence>
<keyword evidence="8 9" id="KW-0472">Membrane</keyword>
<accession>A0A511N1Q9</accession>
<evidence type="ECO:0000256" key="2">
    <source>
        <dbReference type="ARBA" id="ARBA00010072"/>
    </source>
</evidence>
<protein>
    <submittedName>
        <fullName evidence="11">Glutamine ABC transporter permease</fullName>
    </submittedName>
</protein>
<dbReference type="Gene3D" id="1.10.3720.10">
    <property type="entry name" value="MetI-like"/>
    <property type="match status" value="1"/>
</dbReference>
<evidence type="ECO:0000256" key="8">
    <source>
        <dbReference type="ARBA" id="ARBA00023136"/>
    </source>
</evidence>
<evidence type="ECO:0000256" key="4">
    <source>
        <dbReference type="ARBA" id="ARBA00022475"/>
    </source>
</evidence>
<dbReference type="FunFam" id="1.10.3720.10:FF:000033">
    <property type="entry name" value="Polar amino acid ABC transporter permease"/>
    <property type="match status" value="1"/>
</dbReference>
<dbReference type="InterPro" id="IPR010065">
    <property type="entry name" value="AA_ABC_transptr_permease_3TM"/>
</dbReference>
<evidence type="ECO:0000256" key="7">
    <source>
        <dbReference type="ARBA" id="ARBA00022989"/>
    </source>
</evidence>
<dbReference type="InterPro" id="IPR000515">
    <property type="entry name" value="MetI-like"/>
</dbReference>
<dbReference type="EMBL" id="BJXB01000008">
    <property type="protein sequence ID" value="GEM46447.1"/>
    <property type="molecule type" value="Genomic_DNA"/>
</dbReference>
<evidence type="ECO:0000256" key="6">
    <source>
        <dbReference type="ARBA" id="ARBA00022970"/>
    </source>
</evidence>
<evidence type="ECO:0000256" key="5">
    <source>
        <dbReference type="ARBA" id="ARBA00022692"/>
    </source>
</evidence>
<evidence type="ECO:0000256" key="1">
    <source>
        <dbReference type="ARBA" id="ARBA00004651"/>
    </source>
</evidence>
<dbReference type="InterPro" id="IPR035906">
    <property type="entry name" value="MetI-like_sf"/>
</dbReference>
<keyword evidence="6" id="KW-0029">Amino-acid transport</keyword>
<evidence type="ECO:0000256" key="3">
    <source>
        <dbReference type="ARBA" id="ARBA00022448"/>
    </source>
</evidence>
<dbReference type="PROSITE" id="PS50928">
    <property type="entry name" value="ABC_TM1"/>
    <property type="match status" value="1"/>
</dbReference>
<evidence type="ECO:0000313" key="11">
    <source>
        <dbReference type="EMBL" id="GEM46447.1"/>
    </source>
</evidence>
<keyword evidence="5 9" id="KW-0812">Transmembrane</keyword>
<evidence type="ECO:0000313" key="12">
    <source>
        <dbReference type="Proteomes" id="UP000321306"/>
    </source>
</evidence>